<feature type="transmembrane region" description="Helical" evidence="5">
    <location>
        <begin position="80"/>
        <end position="104"/>
    </location>
</feature>
<dbReference type="InterPro" id="IPR001958">
    <property type="entry name" value="Tet-R_TetA/multi-R_MdtG-like"/>
</dbReference>
<accession>A0YDP6</accession>
<feature type="transmembrane region" description="Helical" evidence="5">
    <location>
        <begin position="151"/>
        <end position="175"/>
    </location>
</feature>
<dbReference type="CDD" id="cd17330">
    <property type="entry name" value="MFS_SLC46_TetA_like"/>
    <property type="match status" value="1"/>
</dbReference>
<protein>
    <submittedName>
        <fullName evidence="7">Multidrug resistance protein 2</fullName>
    </submittedName>
</protein>
<dbReference type="InterPro" id="IPR036259">
    <property type="entry name" value="MFS_trans_sf"/>
</dbReference>
<dbReference type="SUPFAM" id="SSF103473">
    <property type="entry name" value="MFS general substrate transporter"/>
    <property type="match status" value="1"/>
</dbReference>
<dbReference type="EMBL" id="AAVT01000005">
    <property type="protein sequence ID" value="EAW30930.1"/>
    <property type="molecule type" value="Genomic_DNA"/>
</dbReference>
<dbReference type="GO" id="GO:0022857">
    <property type="term" value="F:transmembrane transporter activity"/>
    <property type="evidence" value="ECO:0007669"/>
    <property type="project" value="InterPro"/>
</dbReference>
<dbReference type="InterPro" id="IPR011701">
    <property type="entry name" value="MFS"/>
</dbReference>
<evidence type="ECO:0000256" key="1">
    <source>
        <dbReference type="ARBA" id="ARBA00004141"/>
    </source>
</evidence>
<keyword evidence="8" id="KW-1185">Reference proteome</keyword>
<dbReference type="Proteomes" id="UP000004931">
    <property type="component" value="Unassembled WGS sequence"/>
</dbReference>
<evidence type="ECO:0000313" key="8">
    <source>
        <dbReference type="Proteomes" id="UP000004931"/>
    </source>
</evidence>
<keyword evidence="2 5" id="KW-0812">Transmembrane</keyword>
<dbReference type="Pfam" id="PF07690">
    <property type="entry name" value="MFS_1"/>
    <property type="match status" value="1"/>
</dbReference>
<proteinExistence type="predicted"/>
<dbReference type="PROSITE" id="PS50850">
    <property type="entry name" value="MFS"/>
    <property type="match status" value="1"/>
</dbReference>
<evidence type="ECO:0000256" key="4">
    <source>
        <dbReference type="ARBA" id="ARBA00023136"/>
    </source>
</evidence>
<keyword evidence="4 5" id="KW-0472">Membrane</keyword>
<evidence type="ECO:0000256" key="3">
    <source>
        <dbReference type="ARBA" id="ARBA00022989"/>
    </source>
</evidence>
<name>A0YDP6_9GAMM</name>
<organism evidence="7 8">
    <name type="scientific">marine gamma proteobacterium HTCC2143</name>
    <dbReference type="NCBI Taxonomy" id="247633"/>
    <lineage>
        <taxon>Bacteria</taxon>
        <taxon>Pseudomonadati</taxon>
        <taxon>Pseudomonadota</taxon>
        <taxon>Gammaproteobacteria</taxon>
        <taxon>Cellvibrionales</taxon>
        <taxon>Spongiibacteraceae</taxon>
        <taxon>BD1-7 clade</taxon>
    </lineage>
</organism>
<feature type="transmembrane region" description="Helical" evidence="5">
    <location>
        <begin position="377"/>
        <end position="396"/>
    </location>
</feature>
<keyword evidence="3 5" id="KW-1133">Transmembrane helix</keyword>
<comment type="caution">
    <text evidence="7">The sequence shown here is derived from an EMBL/GenBank/DDBJ whole genome shotgun (WGS) entry which is preliminary data.</text>
</comment>
<feature type="transmembrane region" description="Helical" evidence="5">
    <location>
        <begin position="221"/>
        <end position="242"/>
    </location>
</feature>
<evidence type="ECO:0000313" key="7">
    <source>
        <dbReference type="EMBL" id="EAW30930.1"/>
    </source>
</evidence>
<feature type="transmembrane region" description="Helical" evidence="5">
    <location>
        <begin position="262"/>
        <end position="281"/>
    </location>
</feature>
<dbReference type="GO" id="GO:0016020">
    <property type="term" value="C:membrane"/>
    <property type="evidence" value="ECO:0007669"/>
    <property type="project" value="UniProtKB-SubCell"/>
</dbReference>
<comment type="subcellular location">
    <subcellularLocation>
        <location evidence="1">Membrane</location>
        <topology evidence="1">Multi-pass membrane protein</topology>
    </subcellularLocation>
</comment>
<feature type="transmembrane region" description="Helical" evidence="5">
    <location>
        <begin position="288"/>
        <end position="307"/>
    </location>
</feature>
<reference evidence="7 8" key="1">
    <citation type="journal article" date="2010" name="J. Bacteriol.">
        <title>Genome sequence of the oligotrophic marine Gammaproteobacterium HTCC2143, isolated from the Oregon Coast.</title>
        <authorList>
            <person name="Oh H.M."/>
            <person name="Kang I."/>
            <person name="Ferriera S."/>
            <person name="Giovannoni S.J."/>
            <person name="Cho J.C."/>
        </authorList>
    </citation>
    <scope>NUCLEOTIDE SEQUENCE [LARGE SCALE GENOMIC DNA]</scope>
    <source>
        <strain evidence="7 8">HTCC2143</strain>
    </source>
</reference>
<dbReference type="InterPro" id="IPR020846">
    <property type="entry name" value="MFS_dom"/>
</dbReference>
<feature type="transmembrane region" description="Helical" evidence="5">
    <location>
        <begin position="347"/>
        <end position="371"/>
    </location>
</feature>
<dbReference type="Gene3D" id="1.20.1250.20">
    <property type="entry name" value="MFS general substrate transporter like domains"/>
    <property type="match status" value="1"/>
</dbReference>
<dbReference type="PANTHER" id="PTHR23546">
    <property type="entry name" value="TRANSPORT PROTEIN"/>
    <property type="match status" value="1"/>
</dbReference>
<feature type="transmembrane region" description="Helical" evidence="5">
    <location>
        <begin position="110"/>
        <end position="130"/>
    </location>
</feature>
<feature type="transmembrane region" description="Helical" evidence="5">
    <location>
        <begin position="319"/>
        <end position="340"/>
    </location>
</feature>
<evidence type="ECO:0000256" key="5">
    <source>
        <dbReference type="SAM" id="Phobius"/>
    </source>
</evidence>
<dbReference type="OrthoDB" id="65739at2"/>
<feature type="transmembrane region" description="Helical" evidence="5">
    <location>
        <begin position="181"/>
        <end position="200"/>
    </location>
</feature>
<sequence>MTDSSSANVTMRFAKPTLFASVAAVGFAQTVLFAILAPLGREVGLVEMQIGAIISASSLTVFLASPMWGRTSDRWGRKKVILVGLFGYSVGSTLFAGVFQIALWGLLVPMAAFIGLTLARISNAVVMAAVMPASTAYMADITDVSTRTKGIGAMGAASNLGAMLGPAVGGVMASITLLTPLYFSIFLTVVAAIAALFFLPETQRSKATTKPPKLKYTDPRIVPFVIVGIFLFMGFAIVQQTIAFRFQDILNLTGSETAKAVGISMMLSAAASLFMQTVVIPRMQVPPFTLLKIAMPMVIIAFLMMALSETQIALTSAMVIQGFGMGLAGPSFMAGASLAVSPEEQGAVAGIASSCPPLGFTIGPLIGTFLYSMEPTSPYWFALLVYIGLFIFTLRAKIGRKK</sequence>
<dbReference type="AlphaFoldDB" id="A0YDP6"/>
<evidence type="ECO:0000259" key="6">
    <source>
        <dbReference type="PROSITE" id="PS50850"/>
    </source>
</evidence>
<feature type="domain" description="Major facilitator superfamily (MFS) profile" evidence="6">
    <location>
        <begin position="14"/>
        <end position="400"/>
    </location>
</feature>
<evidence type="ECO:0000256" key="2">
    <source>
        <dbReference type="ARBA" id="ARBA00022692"/>
    </source>
</evidence>
<feature type="transmembrane region" description="Helical" evidence="5">
    <location>
        <begin position="49"/>
        <end position="68"/>
    </location>
</feature>
<dbReference type="eggNOG" id="COG2814">
    <property type="taxonomic scope" value="Bacteria"/>
</dbReference>
<gene>
    <name evidence="7" type="ORF">GP2143_10047</name>
</gene>
<dbReference type="PRINTS" id="PR01035">
    <property type="entry name" value="TCRTETA"/>
</dbReference>
<dbReference type="PANTHER" id="PTHR23546:SF1">
    <property type="entry name" value="MEMBRANE PROTEIN"/>
    <property type="match status" value="1"/>
</dbReference>